<dbReference type="RefSeq" id="WP_132599845.1">
    <property type="nucleotide sequence ID" value="NZ_NRRP01000014.1"/>
</dbReference>
<protein>
    <submittedName>
        <fullName evidence="2">Uncharacterized protein</fullName>
    </submittedName>
</protein>
<reference evidence="2 3" key="1">
    <citation type="submission" date="2019-03" db="EMBL/GenBank/DDBJ databases">
        <title>Genomic Encyclopedia of Type Strains, Phase IV (KMG-IV): sequencing the most valuable type-strain genomes for metagenomic binning, comparative biology and taxonomic classification.</title>
        <authorList>
            <person name="Goeker M."/>
        </authorList>
    </citation>
    <scope>NUCLEOTIDE SEQUENCE [LARGE SCALE GENOMIC DNA]</scope>
    <source>
        <strain evidence="2 3">DSM 2781</strain>
    </source>
</reference>
<accession>A0A4R2NX27</accession>
<evidence type="ECO:0000256" key="1">
    <source>
        <dbReference type="SAM" id="Phobius"/>
    </source>
</evidence>
<sequence>MEMLIWAGAAISLLGLVWLVRCILQILAARRANLAEDALRARLQSAVTQNMAALGLSALGLMMVVIGIMLG</sequence>
<organism evidence="2 3">
    <name type="scientific">Rhodovulum adriaticum</name>
    <name type="common">Rhodopseudomonas adriatica</name>
    <dbReference type="NCBI Taxonomy" id="35804"/>
    <lineage>
        <taxon>Bacteria</taxon>
        <taxon>Pseudomonadati</taxon>
        <taxon>Pseudomonadota</taxon>
        <taxon>Alphaproteobacteria</taxon>
        <taxon>Rhodobacterales</taxon>
        <taxon>Paracoccaceae</taxon>
        <taxon>Rhodovulum</taxon>
    </lineage>
</organism>
<keyword evidence="1" id="KW-1133">Transmembrane helix</keyword>
<evidence type="ECO:0000313" key="3">
    <source>
        <dbReference type="Proteomes" id="UP000295733"/>
    </source>
</evidence>
<evidence type="ECO:0000313" key="2">
    <source>
        <dbReference type="EMBL" id="TCP26198.1"/>
    </source>
</evidence>
<dbReference type="AlphaFoldDB" id="A0A4R2NX27"/>
<keyword evidence="1" id="KW-0812">Transmembrane</keyword>
<feature type="transmembrane region" description="Helical" evidence="1">
    <location>
        <begin position="52"/>
        <end position="70"/>
    </location>
</feature>
<dbReference type="OrthoDB" id="7875737at2"/>
<proteinExistence type="predicted"/>
<comment type="caution">
    <text evidence="2">The sequence shown here is derived from an EMBL/GenBank/DDBJ whole genome shotgun (WGS) entry which is preliminary data.</text>
</comment>
<keyword evidence="3" id="KW-1185">Reference proteome</keyword>
<name>A0A4R2NX27_RHOAD</name>
<gene>
    <name evidence="2" type="ORF">EV656_102161</name>
</gene>
<dbReference type="Proteomes" id="UP000295733">
    <property type="component" value="Unassembled WGS sequence"/>
</dbReference>
<dbReference type="EMBL" id="SLXL01000002">
    <property type="protein sequence ID" value="TCP26198.1"/>
    <property type="molecule type" value="Genomic_DNA"/>
</dbReference>
<keyword evidence="1" id="KW-0472">Membrane</keyword>